<dbReference type="GO" id="GO:0007165">
    <property type="term" value="P:signal transduction"/>
    <property type="evidence" value="ECO:0007669"/>
    <property type="project" value="UniProtKB-KW"/>
</dbReference>
<protein>
    <submittedName>
        <fullName evidence="5">Methyl-accepting chemotaxis protein</fullName>
    </submittedName>
</protein>
<dbReference type="InterPro" id="IPR004089">
    <property type="entry name" value="MCPsignal_dom"/>
</dbReference>
<dbReference type="RefSeq" id="WP_074216207.1">
    <property type="nucleotide sequence ID" value="NZ_FSRG01000004.1"/>
</dbReference>
<dbReference type="GO" id="GO:0016020">
    <property type="term" value="C:membrane"/>
    <property type="evidence" value="ECO:0007669"/>
    <property type="project" value="InterPro"/>
</dbReference>
<dbReference type="SUPFAM" id="SSF58104">
    <property type="entry name" value="Methyl-accepting chemotaxis protein (MCP) signaling domain"/>
    <property type="match status" value="1"/>
</dbReference>
<dbReference type="STRING" id="1121457.SAMN02745161_1390"/>
<accession>A0A1N6FMA8</accession>
<dbReference type="CDD" id="cd11386">
    <property type="entry name" value="MCP_signal"/>
    <property type="match status" value="1"/>
</dbReference>
<keyword evidence="3" id="KW-0175">Coiled coil</keyword>
<keyword evidence="1 2" id="KW-0807">Transducer</keyword>
<evidence type="ECO:0000259" key="4">
    <source>
        <dbReference type="PROSITE" id="PS50111"/>
    </source>
</evidence>
<evidence type="ECO:0000313" key="5">
    <source>
        <dbReference type="EMBL" id="SIN96366.1"/>
    </source>
</evidence>
<dbReference type="Pfam" id="PF00015">
    <property type="entry name" value="MCPsignal"/>
    <property type="match status" value="1"/>
</dbReference>
<evidence type="ECO:0000256" key="1">
    <source>
        <dbReference type="ARBA" id="ARBA00023224"/>
    </source>
</evidence>
<feature type="coiled-coil region" evidence="3">
    <location>
        <begin position="207"/>
        <end position="273"/>
    </location>
</feature>
<dbReference type="AlphaFoldDB" id="A0A1N6FMA8"/>
<proteinExistence type="predicted"/>
<dbReference type="PANTHER" id="PTHR32089:SF112">
    <property type="entry name" value="LYSOZYME-LIKE PROTEIN-RELATED"/>
    <property type="match status" value="1"/>
</dbReference>
<dbReference type="Proteomes" id="UP000184694">
    <property type="component" value="Unassembled WGS sequence"/>
</dbReference>
<dbReference type="PANTHER" id="PTHR32089">
    <property type="entry name" value="METHYL-ACCEPTING CHEMOTAXIS PROTEIN MCPB"/>
    <property type="match status" value="1"/>
</dbReference>
<feature type="domain" description="Methyl-accepting transducer" evidence="4">
    <location>
        <begin position="280"/>
        <end position="516"/>
    </location>
</feature>
<sequence>MTRQNKLILAGFLLFLLGLFLHAVYSCQSTISQKMEQVDHDLLSGATATVSVVPDKFNVHVRAGNVGHDEFYDVVKRLSRYANTAGFAYVYTMKLVDGSVLHTSTSATAQELRNGSVKYLAPYDDAGPEMLKALRIGKVTYATYTDSYGTFRSIFVPMNASDGTRYIAGADIDISDLEAIRRQSYVNSIVSSLYFLLILMPLAFILYKGAKAQEEHLNEEIDRNTKNIRNLNEELEERMAEVDRAAEQSRQAMHDALEAKEEAEARREKVLEAAGHLEGIVRRVTGAADTLSANIDRAVAGSHIQLERSAETATAMEEMNATVLEIARNANSAAGNAEDARKGAESGANVVESVSEAINHVDEQSVQMKSSLNELGSKAEGINHIMNVITDIADQTNLLALNAAIEAARAGDAGRGFAVVADEVRKLAEKTMDATQEVGQVVMAIQQASQENILGMERTMQTVGTSTELATAAGDSLQSIVQMIETTADQVRNIATASEQQSAASEQISRSAEEVKNIAEETERTMASSAQSVTELTNMANELQVLIEKLLQA</sequence>
<evidence type="ECO:0000313" key="6">
    <source>
        <dbReference type="Proteomes" id="UP000184694"/>
    </source>
</evidence>
<reference evidence="6" key="1">
    <citation type="submission" date="2016-11" db="EMBL/GenBank/DDBJ databases">
        <authorList>
            <person name="Varghese N."/>
            <person name="Submissions S."/>
        </authorList>
    </citation>
    <scope>NUCLEOTIDE SEQUENCE [LARGE SCALE GENOMIC DNA]</scope>
    <source>
        <strain evidence="6">DSM 17456</strain>
    </source>
</reference>
<evidence type="ECO:0000256" key="3">
    <source>
        <dbReference type="SAM" id="Coils"/>
    </source>
</evidence>
<dbReference type="SMART" id="SM00283">
    <property type="entry name" value="MA"/>
    <property type="match status" value="1"/>
</dbReference>
<keyword evidence="6" id="KW-1185">Reference proteome</keyword>
<dbReference type="PROSITE" id="PS50111">
    <property type="entry name" value="CHEMOTAXIS_TRANSDUC_2"/>
    <property type="match status" value="1"/>
</dbReference>
<gene>
    <name evidence="5" type="ORF">SAMN02745161_1390</name>
</gene>
<dbReference type="EMBL" id="FSRG01000004">
    <property type="protein sequence ID" value="SIN96366.1"/>
    <property type="molecule type" value="Genomic_DNA"/>
</dbReference>
<organism evidence="5 6">
    <name type="scientific">Halodesulfovibrio marinisediminis DSM 17456</name>
    <dbReference type="NCBI Taxonomy" id="1121457"/>
    <lineage>
        <taxon>Bacteria</taxon>
        <taxon>Pseudomonadati</taxon>
        <taxon>Thermodesulfobacteriota</taxon>
        <taxon>Desulfovibrionia</taxon>
        <taxon>Desulfovibrionales</taxon>
        <taxon>Desulfovibrionaceae</taxon>
        <taxon>Halodesulfovibrio</taxon>
    </lineage>
</organism>
<evidence type="ECO:0000256" key="2">
    <source>
        <dbReference type="PROSITE-ProRule" id="PRU00284"/>
    </source>
</evidence>
<dbReference type="Gene3D" id="1.10.287.950">
    <property type="entry name" value="Methyl-accepting chemotaxis protein"/>
    <property type="match status" value="1"/>
</dbReference>
<dbReference type="PROSITE" id="PS51257">
    <property type="entry name" value="PROKAR_LIPOPROTEIN"/>
    <property type="match status" value="1"/>
</dbReference>
<name>A0A1N6FMA8_9BACT</name>